<keyword evidence="3" id="KW-0378">Hydrolase</keyword>
<evidence type="ECO:0000259" key="2">
    <source>
        <dbReference type="PROSITE" id="PS51832"/>
    </source>
</evidence>
<protein>
    <submittedName>
        <fullName evidence="3">Metal dependent phosphohydrolase</fullName>
    </submittedName>
</protein>
<dbReference type="HOGENOM" id="CLU_000445_92_1_9"/>
<dbReference type="AlphaFoldDB" id="B8D0L1"/>
<evidence type="ECO:0000313" key="4">
    <source>
        <dbReference type="Proteomes" id="UP000000719"/>
    </source>
</evidence>
<evidence type="ECO:0000313" key="3">
    <source>
        <dbReference type="EMBL" id="ACL70947.1"/>
    </source>
</evidence>
<dbReference type="RefSeq" id="WP_015923916.1">
    <property type="nucleotide sequence ID" value="NC_011899.1"/>
</dbReference>
<dbReference type="SMART" id="SM00471">
    <property type="entry name" value="HDc"/>
    <property type="match status" value="1"/>
</dbReference>
<name>B8D0L1_HALOH</name>
<dbReference type="PANTHER" id="PTHR43155">
    <property type="entry name" value="CYCLIC DI-GMP PHOSPHODIESTERASE PA4108-RELATED"/>
    <property type="match status" value="1"/>
</dbReference>
<dbReference type="PANTHER" id="PTHR43155:SF2">
    <property type="entry name" value="CYCLIC DI-GMP PHOSPHODIESTERASE PA4108"/>
    <property type="match status" value="1"/>
</dbReference>
<keyword evidence="4" id="KW-1185">Reference proteome</keyword>
<dbReference type="Pfam" id="PF13487">
    <property type="entry name" value="HD_5"/>
    <property type="match status" value="1"/>
</dbReference>
<reference evidence="3 4" key="1">
    <citation type="journal article" date="2009" name="PLoS ONE">
        <title>Genome analysis of the anaerobic thermohalophilic bacterium Halothermothrix orenii.</title>
        <authorList>
            <person name="Mavromatis K."/>
            <person name="Ivanova N."/>
            <person name="Anderson I."/>
            <person name="Lykidis A."/>
            <person name="Hooper S.D."/>
            <person name="Sun H."/>
            <person name="Kunin V."/>
            <person name="Lapidus A."/>
            <person name="Hugenholtz P."/>
            <person name="Patel B."/>
            <person name="Kyrpides N.C."/>
        </authorList>
    </citation>
    <scope>NUCLEOTIDE SEQUENCE [LARGE SCALE GENOMIC DNA]</scope>
    <source>
        <strain evidence="4">H 168 / OCM 544 / DSM 9562</strain>
    </source>
</reference>
<feature type="domain" description="HD-GYP" evidence="2">
    <location>
        <begin position="107"/>
        <end position="302"/>
    </location>
</feature>
<organism evidence="3 4">
    <name type="scientific">Halothermothrix orenii (strain H 168 / OCM 544 / DSM 9562)</name>
    <dbReference type="NCBI Taxonomy" id="373903"/>
    <lineage>
        <taxon>Bacteria</taxon>
        <taxon>Bacillati</taxon>
        <taxon>Bacillota</taxon>
        <taxon>Clostridia</taxon>
        <taxon>Halanaerobiales</taxon>
        <taxon>Halothermotrichaceae</taxon>
        <taxon>Halothermothrix</taxon>
    </lineage>
</organism>
<dbReference type="EMBL" id="CP001098">
    <property type="protein sequence ID" value="ACL70947.1"/>
    <property type="molecule type" value="Genomic_DNA"/>
</dbReference>
<proteinExistence type="predicted"/>
<dbReference type="PROSITE" id="PS51831">
    <property type="entry name" value="HD"/>
    <property type="match status" value="1"/>
</dbReference>
<dbReference type="STRING" id="373903.Hore_22020"/>
<dbReference type="OrthoDB" id="9804747at2"/>
<dbReference type="SUPFAM" id="SSF109604">
    <property type="entry name" value="HD-domain/PDEase-like"/>
    <property type="match status" value="1"/>
</dbReference>
<dbReference type="CDD" id="cd00077">
    <property type="entry name" value="HDc"/>
    <property type="match status" value="1"/>
</dbReference>
<dbReference type="InterPro" id="IPR006674">
    <property type="entry name" value="HD_domain"/>
</dbReference>
<accession>B8D0L1</accession>
<sequence>MPAQVKLKIGRVKPGMRVARTIENKFGACLVKPGMILDDNLINKLSKMGITEVTVYKESDEMIERNIKEFEEKYQENVGNIKGIFKDVNRGNSLEFDNIRKIADEVASVDTNRDIVGLLTRVRDVDEYTYTHSVNVGLLAMMFGRWLKLPEKEIKSLMYAGFLHDIGKAKVPIEILNKKGKLTGSEFNIIKKHTVYGYELVKDCKFISKKVALGVLLHHERNDGSGYPLGLTRDKIPLIAKVLAIVDTYDAMTSDRVYREHRPPFEVFKVLEENVNSYDISLSKIFMNEMAKFYIGEKVRLTNGQTGEIVYVNPHHVSAPIVKVDNKYVDLYNSEIGIDDMLLKNNEIDPDFMEEQLSKGSG</sequence>
<gene>
    <name evidence="3" type="ordered locus">Hore_22020</name>
</gene>
<dbReference type="KEGG" id="hor:Hore_22020"/>
<dbReference type="NCBIfam" id="TIGR00277">
    <property type="entry name" value="HDIG"/>
    <property type="match status" value="1"/>
</dbReference>
<dbReference type="Proteomes" id="UP000000719">
    <property type="component" value="Chromosome"/>
</dbReference>
<dbReference type="eggNOG" id="COG2206">
    <property type="taxonomic scope" value="Bacteria"/>
</dbReference>
<dbReference type="InterPro" id="IPR003607">
    <property type="entry name" value="HD/PDEase_dom"/>
</dbReference>
<dbReference type="GO" id="GO:0016787">
    <property type="term" value="F:hydrolase activity"/>
    <property type="evidence" value="ECO:0007669"/>
    <property type="project" value="UniProtKB-KW"/>
</dbReference>
<feature type="domain" description="HD" evidence="1">
    <location>
        <begin position="129"/>
        <end position="252"/>
    </location>
</feature>
<dbReference type="InterPro" id="IPR006675">
    <property type="entry name" value="HDIG_dom"/>
</dbReference>
<dbReference type="InterPro" id="IPR037522">
    <property type="entry name" value="HD_GYP_dom"/>
</dbReference>
<dbReference type="PROSITE" id="PS51832">
    <property type="entry name" value="HD_GYP"/>
    <property type="match status" value="1"/>
</dbReference>
<evidence type="ECO:0000259" key="1">
    <source>
        <dbReference type="PROSITE" id="PS51831"/>
    </source>
</evidence>
<dbReference type="Gene3D" id="1.10.3210.10">
    <property type="entry name" value="Hypothetical protein af1432"/>
    <property type="match status" value="1"/>
</dbReference>